<dbReference type="Pfam" id="PF12850">
    <property type="entry name" value="Metallophos_2"/>
    <property type="match status" value="1"/>
</dbReference>
<dbReference type="SUPFAM" id="SSF56300">
    <property type="entry name" value="Metallo-dependent phosphatases"/>
    <property type="match status" value="1"/>
</dbReference>
<dbReference type="InterPro" id="IPR011152">
    <property type="entry name" value="Pesterase_MJ0912"/>
</dbReference>
<dbReference type="AlphaFoldDB" id="A0A1F7SJR3"/>
<dbReference type="PANTHER" id="PTHR42850:SF2">
    <property type="entry name" value="BLL5683 PROTEIN"/>
    <property type="match status" value="1"/>
</dbReference>
<comment type="similarity">
    <text evidence="1">Belongs to the metallophosphoesterase superfamily. YfcE family.</text>
</comment>
<protein>
    <recommendedName>
        <fullName evidence="2">Calcineurin-like phosphoesterase domain-containing protein</fullName>
    </recommendedName>
</protein>
<organism evidence="3 4">
    <name type="scientific">Candidatus Schekmanbacteria bacterium RIFCSPLOWO2_12_FULL_38_15</name>
    <dbReference type="NCBI Taxonomy" id="1817883"/>
    <lineage>
        <taxon>Bacteria</taxon>
        <taxon>Candidatus Schekmaniibacteriota</taxon>
    </lineage>
</organism>
<evidence type="ECO:0000313" key="3">
    <source>
        <dbReference type="EMBL" id="OGL53464.1"/>
    </source>
</evidence>
<dbReference type="InterPro" id="IPR029052">
    <property type="entry name" value="Metallo-depent_PP-like"/>
</dbReference>
<accession>A0A1F7SJR3</accession>
<dbReference type="STRING" id="1817883.A3G31_08175"/>
<dbReference type="GO" id="GO:0005737">
    <property type="term" value="C:cytoplasm"/>
    <property type="evidence" value="ECO:0007669"/>
    <property type="project" value="TreeGrafter"/>
</dbReference>
<dbReference type="Gene3D" id="3.60.21.10">
    <property type="match status" value="1"/>
</dbReference>
<dbReference type="PANTHER" id="PTHR42850">
    <property type="entry name" value="METALLOPHOSPHOESTERASE"/>
    <property type="match status" value="1"/>
</dbReference>
<reference evidence="3 4" key="1">
    <citation type="journal article" date="2016" name="Nat. Commun.">
        <title>Thousands of microbial genomes shed light on interconnected biogeochemical processes in an aquifer system.</title>
        <authorList>
            <person name="Anantharaman K."/>
            <person name="Brown C.T."/>
            <person name="Hug L.A."/>
            <person name="Sharon I."/>
            <person name="Castelle C.J."/>
            <person name="Probst A.J."/>
            <person name="Thomas B.C."/>
            <person name="Singh A."/>
            <person name="Wilkins M.J."/>
            <person name="Karaoz U."/>
            <person name="Brodie E.L."/>
            <person name="Williams K.H."/>
            <person name="Hubbard S.S."/>
            <person name="Banfield J.F."/>
        </authorList>
    </citation>
    <scope>NUCLEOTIDE SEQUENCE [LARGE SCALE GENOMIC DNA]</scope>
</reference>
<gene>
    <name evidence="3" type="ORF">A3G31_08175</name>
</gene>
<evidence type="ECO:0000259" key="2">
    <source>
        <dbReference type="Pfam" id="PF12850"/>
    </source>
</evidence>
<sequence>MRYAIISDIHSNLEALEAALELIDKERVDKILCLGDIVGYNTNPNECAEITRERGIKAIMGNHDRASCGMSEPDNFNEYAKEAVLWTRKHLAKENSDYLKSFREMFLFEDRFLLVHGSPRNPDEYILSARSAGENLQYMENNFEDISICFFGHTHVKALYCSQGKQGVVSDSEEGITFSGEETFLVNPGSVGQPRDGDKRGSFIIFDSEKRLIWFKAVPYDIEKTASKIIRAGLPVFLAERLFIGW</sequence>
<name>A0A1F7SJR3_9BACT</name>
<dbReference type="Proteomes" id="UP000178082">
    <property type="component" value="Unassembled WGS sequence"/>
</dbReference>
<dbReference type="GO" id="GO:0016791">
    <property type="term" value="F:phosphatase activity"/>
    <property type="evidence" value="ECO:0007669"/>
    <property type="project" value="TreeGrafter"/>
</dbReference>
<feature type="domain" description="Calcineurin-like phosphoesterase" evidence="2">
    <location>
        <begin position="1"/>
        <end position="210"/>
    </location>
</feature>
<dbReference type="EMBL" id="MGDI01000025">
    <property type="protein sequence ID" value="OGL53464.1"/>
    <property type="molecule type" value="Genomic_DNA"/>
</dbReference>
<proteinExistence type="inferred from homology"/>
<evidence type="ECO:0000313" key="4">
    <source>
        <dbReference type="Proteomes" id="UP000178082"/>
    </source>
</evidence>
<dbReference type="PIRSF" id="PIRSF000883">
    <property type="entry name" value="Pesterase_MJ0912"/>
    <property type="match status" value="1"/>
</dbReference>
<dbReference type="InterPro" id="IPR050126">
    <property type="entry name" value="Ap4A_hydrolase"/>
</dbReference>
<evidence type="ECO:0000256" key="1">
    <source>
        <dbReference type="ARBA" id="ARBA00008950"/>
    </source>
</evidence>
<comment type="caution">
    <text evidence="3">The sequence shown here is derived from an EMBL/GenBank/DDBJ whole genome shotgun (WGS) entry which is preliminary data.</text>
</comment>
<dbReference type="InterPro" id="IPR024654">
    <property type="entry name" value="Calcineurin-like_PHP_lpxH"/>
</dbReference>